<proteinExistence type="predicted"/>
<dbReference type="Proteomes" id="UP001177021">
    <property type="component" value="Unassembled WGS sequence"/>
</dbReference>
<dbReference type="EMBL" id="CASHSV030000206">
    <property type="protein sequence ID" value="CAJ2655044.1"/>
    <property type="molecule type" value="Genomic_DNA"/>
</dbReference>
<accession>A0ACB0KFD5</accession>
<reference evidence="1" key="1">
    <citation type="submission" date="2023-10" db="EMBL/GenBank/DDBJ databases">
        <authorList>
            <person name="Rodriguez Cubillos JULIANA M."/>
            <person name="De Vega J."/>
        </authorList>
    </citation>
    <scope>NUCLEOTIDE SEQUENCE</scope>
</reference>
<protein>
    <submittedName>
        <fullName evidence="1">Uncharacterized protein</fullName>
    </submittedName>
</protein>
<keyword evidence="2" id="KW-1185">Reference proteome</keyword>
<evidence type="ECO:0000313" key="2">
    <source>
        <dbReference type="Proteomes" id="UP001177021"/>
    </source>
</evidence>
<sequence length="441" mass="49016">MNSTTNLDKLKAAGEAGNIDMLYAVIQVDSSILEIIDSNQFVETPLHISASRGHLRFAIEVMNLKPSFALKLNQQGFSPVHLAMQTDQKRMVSRLVDINKDLVRVKGREGITPLHFASQIGEIELLAKFLFACPDSIEDVTASGETALHIALKNNNYEALHLLVDFLTTNIKKGARELEYKILNYKDDADNTILHISALNNEAQALRLLLKTRINLNAKNLESKRALDIATTLENKSILISAGSKPGPQVMVAPTLAYKLRPKTTIVRKVLIYIRRIERDISEEQRNTWLIIATLVATATYQSALTPVGGVYQVSASDNNANITSSHSTISTPSNAGKSVLSKVDFFMFSYMNMISFFLSTITILILTPGGRVGSLVVAGPVVWFILCYCFSLWRISPTHGIGNVLMFRLIFCFSVFATGVCCIILVYYRFMHITKKLNRP</sequence>
<organism evidence="1 2">
    <name type="scientific">Trifolium pratense</name>
    <name type="common">Red clover</name>
    <dbReference type="NCBI Taxonomy" id="57577"/>
    <lineage>
        <taxon>Eukaryota</taxon>
        <taxon>Viridiplantae</taxon>
        <taxon>Streptophyta</taxon>
        <taxon>Embryophyta</taxon>
        <taxon>Tracheophyta</taxon>
        <taxon>Spermatophyta</taxon>
        <taxon>Magnoliopsida</taxon>
        <taxon>eudicotyledons</taxon>
        <taxon>Gunneridae</taxon>
        <taxon>Pentapetalae</taxon>
        <taxon>rosids</taxon>
        <taxon>fabids</taxon>
        <taxon>Fabales</taxon>
        <taxon>Fabaceae</taxon>
        <taxon>Papilionoideae</taxon>
        <taxon>50 kb inversion clade</taxon>
        <taxon>NPAAA clade</taxon>
        <taxon>Hologalegina</taxon>
        <taxon>IRL clade</taxon>
        <taxon>Trifolieae</taxon>
        <taxon>Trifolium</taxon>
    </lineage>
</organism>
<name>A0ACB0KFD5_TRIPR</name>
<gene>
    <name evidence="1" type="ORF">MILVUS5_LOCUS22063</name>
</gene>
<evidence type="ECO:0000313" key="1">
    <source>
        <dbReference type="EMBL" id="CAJ2655044.1"/>
    </source>
</evidence>
<comment type="caution">
    <text evidence="1">The sequence shown here is derived from an EMBL/GenBank/DDBJ whole genome shotgun (WGS) entry which is preliminary data.</text>
</comment>